<protein>
    <submittedName>
        <fullName evidence="1">Uncharacterized protein</fullName>
    </submittedName>
</protein>
<evidence type="ECO:0000313" key="2">
    <source>
        <dbReference type="Proteomes" id="UP000253772"/>
    </source>
</evidence>
<gene>
    <name evidence="1" type="ORF">DDF84_020510</name>
</gene>
<dbReference type="Proteomes" id="UP000253772">
    <property type="component" value="Chromosome c2"/>
</dbReference>
<organism evidence="1 2">
    <name type="scientific">Cupriavidus metallidurans</name>
    <dbReference type="NCBI Taxonomy" id="119219"/>
    <lineage>
        <taxon>Bacteria</taxon>
        <taxon>Pseudomonadati</taxon>
        <taxon>Pseudomonadota</taxon>
        <taxon>Betaproteobacteria</taxon>
        <taxon>Burkholderiales</taxon>
        <taxon>Burkholderiaceae</taxon>
        <taxon>Cupriavidus</taxon>
    </lineage>
</organism>
<dbReference type="AlphaFoldDB" id="A0A2L0X3U4"/>
<sequence>MREKCLQLTDVACGRRDVVFLPMAGFDGADRVGGRQWHLRHNRWNRPGQRPRNDKAGTRSSRHPGQWANNLLLRAAYRNHSCGRPHMNHGDPSCTLRRIVYI</sequence>
<accession>A0A2L0X3U4</accession>
<proteinExistence type="predicted"/>
<name>A0A2L0X3U4_9BURK</name>
<reference evidence="1 2" key="1">
    <citation type="submission" date="2019-03" db="EMBL/GenBank/DDBJ databases">
        <title>Comparative insights into the high quality Complete genome sequence of highly metal resistant Cupriavidus metallidurans strain BS1 isolated from a gold-copper mine.</title>
        <authorList>
            <person name="Mazhar H.S."/>
            <person name="Rensing C."/>
        </authorList>
    </citation>
    <scope>NUCLEOTIDE SEQUENCE [LARGE SCALE GENOMIC DNA]</scope>
    <source>
        <strain evidence="1 2">BS1</strain>
    </source>
</reference>
<dbReference type="EMBL" id="CP037901">
    <property type="protein sequence ID" value="QBP12160.1"/>
    <property type="molecule type" value="Genomic_DNA"/>
</dbReference>
<evidence type="ECO:0000313" key="1">
    <source>
        <dbReference type="EMBL" id="QBP12160.1"/>
    </source>
</evidence>
<dbReference type="OrthoDB" id="9998329at2"/>